<dbReference type="PANTHER" id="PTHR43432">
    <property type="entry name" value="SLR0285 PROTEIN"/>
    <property type="match status" value="1"/>
</dbReference>
<name>A0A660SL97_UNCW3</name>
<evidence type="ECO:0000256" key="1">
    <source>
        <dbReference type="ARBA" id="ARBA00022723"/>
    </source>
</evidence>
<dbReference type="GO" id="GO:0003824">
    <property type="term" value="F:catalytic activity"/>
    <property type="evidence" value="ECO:0007669"/>
    <property type="project" value="InterPro"/>
</dbReference>
<dbReference type="EMBL" id="QNBE01000024">
    <property type="protein sequence ID" value="RKX70876.1"/>
    <property type="molecule type" value="Genomic_DNA"/>
</dbReference>
<evidence type="ECO:0000256" key="3">
    <source>
        <dbReference type="ARBA" id="ARBA00023014"/>
    </source>
</evidence>
<dbReference type="GO" id="GO:0051536">
    <property type="term" value="F:iron-sulfur cluster binding"/>
    <property type="evidence" value="ECO:0007669"/>
    <property type="project" value="UniProtKB-KW"/>
</dbReference>
<evidence type="ECO:0000313" key="5">
    <source>
        <dbReference type="EMBL" id="RKX70876.1"/>
    </source>
</evidence>
<organism evidence="5 6">
    <name type="scientific">candidate division WOR-3 bacterium</name>
    <dbReference type="NCBI Taxonomy" id="2052148"/>
    <lineage>
        <taxon>Bacteria</taxon>
        <taxon>Bacteria division WOR-3</taxon>
    </lineage>
</organism>
<evidence type="ECO:0000313" key="6">
    <source>
        <dbReference type="Proteomes" id="UP000268469"/>
    </source>
</evidence>
<dbReference type="Gene3D" id="3.80.30.30">
    <property type="match status" value="1"/>
</dbReference>
<gene>
    <name evidence="5" type="ORF">DRP53_03515</name>
</gene>
<dbReference type="Proteomes" id="UP000268469">
    <property type="component" value="Unassembled WGS sequence"/>
</dbReference>
<dbReference type="SUPFAM" id="SSF102114">
    <property type="entry name" value="Radical SAM enzymes"/>
    <property type="match status" value="1"/>
</dbReference>
<proteinExistence type="predicted"/>
<keyword evidence="2" id="KW-0408">Iron</keyword>
<accession>A0A660SL97</accession>
<reference evidence="5 6" key="1">
    <citation type="submission" date="2018-06" db="EMBL/GenBank/DDBJ databases">
        <title>Extensive metabolic versatility and redundancy in microbially diverse, dynamic hydrothermal sediments.</title>
        <authorList>
            <person name="Dombrowski N."/>
            <person name="Teske A."/>
            <person name="Baker B.J."/>
        </authorList>
    </citation>
    <scope>NUCLEOTIDE SEQUENCE [LARGE SCALE GENOMIC DNA]</scope>
    <source>
        <strain evidence="5">B36_G15</strain>
    </source>
</reference>
<evidence type="ECO:0000259" key="4">
    <source>
        <dbReference type="Pfam" id="PF04055"/>
    </source>
</evidence>
<keyword evidence="3" id="KW-0411">Iron-sulfur</keyword>
<keyword evidence="1" id="KW-0479">Metal-binding</keyword>
<dbReference type="SFLD" id="SFLDG01084">
    <property type="entry name" value="Uncharacterised_Radical_SAM_Su"/>
    <property type="match status" value="1"/>
</dbReference>
<dbReference type="InterPro" id="IPR007197">
    <property type="entry name" value="rSAM"/>
</dbReference>
<dbReference type="CDD" id="cd01335">
    <property type="entry name" value="Radical_SAM"/>
    <property type="match status" value="1"/>
</dbReference>
<dbReference type="PANTHER" id="PTHR43432:SF3">
    <property type="entry name" value="SLR0285 PROTEIN"/>
    <property type="match status" value="1"/>
</dbReference>
<dbReference type="InterPro" id="IPR040086">
    <property type="entry name" value="MJ0683-like"/>
</dbReference>
<feature type="domain" description="Radical SAM core" evidence="4">
    <location>
        <begin position="26"/>
        <end position="177"/>
    </location>
</feature>
<dbReference type="SFLD" id="SFLDS00029">
    <property type="entry name" value="Radical_SAM"/>
    <property type="match status" value="1"/>
</dbReference>
<sequence>MKLTASITDRIIRMCQLDMFEYEIDPYYGCEHQCRYCYTLNHATGVITTFRDIDRLDSELEGLTPQTIYLGMNTDPYQPCERKARVTRRILEILVSHNFSASILTKSDLIVRDIDILRKMAEPSAGVSLSFSDERIRVWFEQNVPDNSRRLEALKLLKEAGISTYILISPVIPYLTDVMALIEKAGDAADEIWIYRLEIRSTEDQNWQNIIEIIKNHCPEIEAGFQAAALDPHHPYWQRLRAELKELKGVEGKLHIEF</sequence>
<comment type="caution">
    <text evidence="5">The sequence shown here is derived from an EMBL/GenBank/DDBJ whole genome shotgun (WGS) entry which is preliminary data.</text>
</comment>
<protein>
    <recommendedName>
        <fullName evidence="4">Radical SAM core domain-containing protein</fullName>
    </recommendedName>
</protein>
<dbReference type="Pfam" id="PF04055">
    <property type="entry name" value="Radical_SAM"/>
    <property type="match status" value="1"/>
</dbReference>
<evidence type="ECO:0000256" key="2">
    <source>
        <dbReference type="ARBA" id="ARBA00023004"/>
    </source>
</evidence>
<dbReference type="GO" id="GO:0046872">
    <property type="term" value="F:metal ion binding"/>
    <property type="evidence" value="ECO:0007669"/>
    <property type="project" value="UniProtKB-KW"/>
</dbReference>
<dbReference type="AlphaFoldDB" id="A0A660SL97"/>
<dbReference type="InterPro" id="IPR058240">
    <property type="entry name" value="rSAM_sf"/>
</dbReference>